<comment type="caution">
    <text evidence="1">The sequence shown here is derived from an EMBL/GenBank/DDBJ whole genome shotgun (WGS) entry which is preliminary data.</text>
</comment>
<dbReference type="EMBL" id="JAEPWM010000001">
    <property type="protein sequence ID" value="MBK6005214.1"/>
    <property type="molecule type" value="Genomic_DNA"/>
</dbReference>
<sequence>MHDDIGLWLPARRLNQARFVWTSDGAPSVGLTRQQFDTLVLGLPRQRIGEAGVISLQ</sequence>
<proteinExistence type="predicted"/>
<dbReference type="InterPro" id="IPR008878">
    <property type="entry name" value="Transposase_IS66_Orf2"/>
</dbReference>
<keyword evidence="2" id="KW-1185">Reference proteome</keyword>
<evidence type="ECO:0000313" key="2">
    <source>
        <dbReference type="Proteomes" id="UP000630528"/>
    </source>
</evidence>
<dbReference type="Proteomes" id="UP000630528">
    <property type="component" value="Unassembled WGS sequence"/>
</dbReference>
<dbReference type="RefSeq" id="WP_201166564.1">
    <property type="nucleotide sequence ID" value="NZ_JAEPWM010000001.1"/>
</dbReference>
<reference evidence="1" key="2">
    <citation type="submission" date="2021-01" db="EMBL/GenBank/DDBJ databases">
        <authorList>
            <person name="Kang M."/>
        </authorList>
    </citation>
    <scope>NUCLEOTIDE SEQUENCE</scope>
    <source>
        <strain evidence="1">KACC 17527</strain>
    </source>
</reference>
<dbReference type="Pfam" id="PF05717">
    <property type="entry name" value="TnpB_IS66"/>
    <property type="match status" value="1"/>
</dbReference>
<accession>A0A934TPY0</accession>
<gene>
    <name evidence="1" type="ORF">JJB11_03840</name>
</gene>
<protein>
    <submittedName>
        <fullName evidence="1">IS66 family insertion sequence element accessory protein TnpB</fullName>
    </submittedName>
</protein>
<dbReference type="AlphaFoldDB" id="A0A934TPY0"/>
<evidence type="ECO:0000313" key="1">
    <source>
        <dbReference type="EMBL" id="MBK6005214.1"/>
    </source>
</evidence>
<name>A0A934TPY0_9BURK</name>
<reference evidence="1" key="1">
    <citation type="journal article" date="2012" name="J. Microbiol. Biotechnol.">
        <title>Ramlibacter ginsenosidimutans sp. nov., with ginsenoside-converting activity.</title>
        <authorList>
            <person name="Wang L."/>
            <person name="An D.S."/>
            <person name="Kim S.G."/>
            <person name="Jin F.X."/>
            <person name="Kim S.C."/>
            <person name="Lee S.T."/>
            <person name="Im W.T."/>
        </authorList>
    </citation>
    <scope>NUCLEOTIDE SEQUENCE</scope>
    <source>
        <strain evidence="1">KACC 17527</strain>
    </source>
</reference>
<organism evidence="1 2">
    <name type="scientific">Ramlibacter ginsenosidimutans</name>
    <dbReference type="NCBI Taxonomy" id="502333"/>
    <lineage>
        <taxon>Bacteria</taxon>
        <taxon>Pseudomonadati</taxon>
        <taxon>Pseudomonadota</taxon>
        <taxon>Betaproteobacteria</taxon>
        <taxon>Burkholderiales</taxon>
        <taxon>Comamonadaceae</taxon>
        <taxon>Ramlibacter</taxon>
    </lineage>
</organism>